<dbReference type="Proteomes" id="UP000003340">
    <property type="component" value="Unassembled WGS sequence"/>
</dbReference>
<keyword evidence="7" id="KW-1133">Transmembrane helix</keyword>
<dbReference type="SMART" id="SM01323">
    <property type="entry name" value="YajC"/>
    <property type="match status" value="1"/>
</dbReference>
<evidence type="ECO:0000313" key="10">
    <source>
        <dbReference type="EMBL" id="EEG29297.1"/>
    </source>
</evidence>
<dbReference type="NCBIfam" id="TIGR00739">
    <property type="entry name" value="yajC"/>
    <property type="match status" value="1"/>
</dbReference>
<evidence type="ECO:0000313" key="11">
    <source>
        <dbReference type="Proteomes" id="UP000003340"/>
    </source>
</evidence>
<dbReference type="PANTHER" id="PTHR33909">
    <property type="entry name" value="SEC TRANSLOCON ACCESSORY COMPLEX SUBUNIT YAJC"/>
    <property type="match status" value="1"/>
</dbReference>
<keyword evidence="11" id="KW-1185">Reference proteome</keyword>
<organism evidence="10 11">
    <name type="scientific">[Clostridium] methylpentosum DSM 5476</name>
    <dbReference type="NCBI Taxonomy" id="537013"/>
    <lineage>
        <taxon>Bacteria</taxon>
        <taxon>Bacillati</taxon>
        <taxon>Bacillota</taxon>
        <taxon>Clostridia</taxon>
        <taxon>Eubacteriales</taxon>
        <taxon>Oscillospiraceae</taxon>
        <taxon>Oscillospiraceae incertae sedis</taxon>
    </lineage>
</organism>
<dbReference type="eggNOG" id="COG1862">
    <property type="taxonomic scope" value="Bacteria"/>
</dbReference>
<comment type="similarity">
    <text evidence="2">Belongs to the YajC family.</text>
</comment>
<comment type="subcellular location">
    <subcellularLocation>
        <location evidence="1">Cell membrane</location>
        <topology evidence="1">Single-pass membrane protein</topology>
    </subcellularLocation>
</comment>
<dbReference type="STRING" id="537013.CLOSTMETH_03093"/>
<evidence type="ECO:0000256" key="4">
    <source>
        <dbReference type="ARBA" id="ARBA00022475"/>
    </source>
</evidence>
<keyword evidence="6" id="KW-0653">Protein transport</keyword>
<evidence type="ECO:0000256" key="1">
    <source>
        <dbReference type="ARBA" id="ARBA00004162"/>
    </source>
</evidence>
<dbReference type="GO" id="GO:0005886">
    <property type="term" value="C:plasma membrane"/>
    <property type="evidence" value="ECO:0007669"/>
    <property type="project" value="UniProtKB-SubCell"/>
</dbReference>
<sequence length="106" mass="11752">MNLSLLDQAAGQSGGMLSMAMPFIMLAVMFLIMYLLIIRPQKKRDKETQAMRNNIQVGDEVVTAGGIVGRVVNIKEDTIVLETGSDRSKIRIKRWAVQSNESLSNV</sequence>
<evidence type="ECO:0000256" key="8">
    <source>
        <dbReference type="ARBA" id="ARBA00023010"/>
    </source>
</evidence>
<dbReference type="PRINTS" id="PR01853">
    <property type="entry name" value="YAJCTRNLCASE"/>
</dbReference>
<dbReference type="GO" id="GO:0015031">
    <property type="term" value="P:protein transport"/>
    <property type="evidence" value="ECO:0007669"/>
    <property type="project" value="UniProtKB-KW"/>
</dbReference>
<dbReference type="Pfam" id="PF02699">
    <property type="entry name" value="YajC"/>
    <property type="match status" value="1"/>
</dbReference>
<dbReference type="HOGENOM" id="CLU_116157_5_0_9"/>
<keyword evidence="8" id="KW-0811">Translocation</keyword>
<evidence type="ECO:0000256" key="2">
    <source>
        <dbReference type="ARBA" id="ARBA00006742"/>
    </source>
</evidence>
<dbReference type="PANTHER" id="PTHR33909:SF1">
    <property type="entry name" value="SEC TRANSLOCON ACCESSORY COMPLEX SUBUNIT YAJC"/>
    <property type="match status" value="1"/>
</dbReference>
<evidence type="ECO:0000256" key="9">
    <source>
        <dbReference type="ARBA" id="ARBA00023136"/>
    </source>
</evidence>
<comment type="caution">
    <text evidence="10">The sequence shown here is derived from an EMBL/GenBank/DDBJ whole genome shotgun (WGS) entry which is preliminary data.</text>
</comment>
<dbReference type="EMBL" id="ACEC01000110">
    <property type="protein sequence ID" value="EEG29297.1"/>
    <property type="molecule type" value="Genomic_DNA"/>
</dbReference>
<dbReference type="AlphaFoldDB" id="C0EGU9"/>
<keyword evidence="4" id="KW-1003">Cell membrane</keyword>
<dbReference type="InterPro" id="IPR003849">
    <property type="entry name" value="Preprotein_translocase_YajC"/>
</dbReference>
<keyword evidence="3" id="KW-0813">Transport</keyword>
<protein>
    <submittedName>
        <fullName evidence="10">Preprotein translocase, YajC subunit</fullName>
    </submittedName>
</protein>
<proteinExistence type="inferred from homology"/>
<keyword evidence="5" id="KW-0812">Transmembrane</keyword>
<reference evidence="10 11" key="2">
    <citation type="submission" date="2009-02" db="EMBL/GenBank/DDBJ databases">
        <title>Draft genome sequence of Clostridium methylpentosum (DSM 5476).</title>
        <authorList>
            <person name="Sudarsanam P."/>
            <person name="Ley R."/>
            <person name="Guruge J."/>
            <person name="Turnbaugh P.J."/>
            <person name="Mahowald M."/>
            <person name="Liep D."/>
            <person name="Gordon J."/>
        </authorList>
    </citation>
    <scope>NUCLEOTIDE SEQUENCE [LARGE SCALE GENOMIC DNA]</scope>
    <source>
        <strain evidence="10 11">DSM 5476</strain>
    </source>
</reference>
<keyword evidence="9" id="KW-0472">Membrane</keyword>
<evidence type="ECO:0000256" key="5">
    <source>
        <dbReference type="ARBA" id="ARBA00022692"/>
    </source>
</evidence>
<name>C0EGU9_9FIRM</name>
<evidence type="ECO:0000256" key="6">
    <source>
        <dbReference type="ARBA" id="ARBA00022927"/>
    </source>
</evidence>
<evidence type="ECO:0000256" key="3">
    <source>
        <dbReference type="ARBA" id="ARBA00022448"/>
    </source>
</evidence>
<gene>
    <name evidence="10" type="primary">yajC</name>
    <name evidence="10" type="ORF">CLOSTMETH_03093</name>
</gene>
<reference evidence="10 11" key="1">
    <citation type="submission" date="2009-01" db="EMBL/GenBank/DDBJ databases">
        <authorList>
            <person name="Fulton L."/>
            <person name="Clifton S."/>
            <person name="Fulton B."/>
            <person name="Xu J."/>
            <person name="Minx P."/>
            <person name="Pepin K.H."/>
            <person name="Johnson M."/>
            <person name="Bhonagiri V."/>
            <person name="Nash W.E."/>
            <person name="Mardis E.R."/>
            <person name="Wilson R.K."/>
        </authorList>
    </citation>
    <scope>NUCLEOTIDE SEQUENCE [LARGE SCALE GENOMIC DNA]</scope>
    <source>
        <strain evidence="10 11">DSM 5476</strain>
    </source>
</reference>
<accession>C0EGU9</accession>
<evidence type="ECO:0000256" key="7">
    <source>
        <dbReference type="ARBA" id="ARBA00022989"/>
    </source>
</evidence>